<feature type="non-terminal residue" evidence="1">
    <location>
        <position position="1"/>
    </location>
</feature>
<protein>
    <recommendedName>
        <fullName evidence="3">CUB domain-containing protein</fullName>
    </recommendedName>
</protein>
<accession>A0AAV5U186</accession>
<dbReference type="EMBL" id="BTSX01000005">
    <property type="protein sequence ID" value="GMT00113.1"/>
    <property type="molecule type" value="Genomic_DNA"/>
</dbReference>
<proteinExistence type="predicted"/>
<dbReference type="Proteomes" id="UP001432027">
    <property type="component" value="Unassembled WGS sequence"/>
</dbReference>
<evidence type="ECO:0000313" key="2">
    <source>
        <dbReference type="Proteomes" id="UP001432027"/>
    </source>
</evidence>
<evidence type="ECO:0008006" key="3">
    <source>
        <dbReference type="Google" id="ProtNLM"/>
    </source>
</evidence>
<sequence length="371" mass="40798">NVADAKVGFTYSMLFDEYDLNGVKEIGLERCMNGGCSVFVSASDRAMESTKNIFVCNEDKSQNYSLYDYASGYDKTTGKMTGLHLSGTGYTIQNANVGNIGPIAIYNVASQAPLYNNASLELFDGTRMNRPNHAMSYVTIVTPDPYDLFIQAEGSNFLQAYVRATGFDNNYQRQPNPDECQILIDQSGNDPIRLHINSPIITVSFDGNYATQICTKPNTNNMALLDYNGIATSQGYVGCKNNNYQVFRSSAYTSSLFDLHDSLNVEKDIDLDYTVTTKNTDQVKFTIFSNSGTHRQSQCATPNFFYQNSAIGQKINIELTNAYSLSYLVKYSPHTTGSIPTGEGICPNFVPTTTMTVSQTTLTITSTTSGS</sequence>
<name>A0AAV5U186_9BILA</name>
<dbReference type="AlphaFoldDB" id="A0AAV5U186"/>
<comment type="caution">
    <text evidence="1">The sequence shown here is derived from an EMBL/GenBank/DDBJ whole genome shotgun (WGS) entry which is preliminary data.</text>
</comment>
<evidence type="ECO:0000313" key="1">
    <source>
        <dbReference type="EMBL" id="GMT00113.1"/>
    </source>
</evidence>
<keyword evidence="2" id="KW-1185">Reference proteome</keyword>
<reference evidence="1" key="1">
    <citation type="submission" date="2023-10" db="EMBL/GenBank/DDBJ databases">
        <title>Genome assembly of Pristionchus species.</title>
        <authorList>
            <person name="Yoshida K."/>
            <person name="Sommer R.J."/>
        </authorList>
    </citation>
    <scope>NUCLEOTIDE SEQUENCE</scope>
    <source>
        <strain evidence="1">RS0144</strain>
    </source>
</reference>
<gene>
    <name evidence="1" type="ORF">PENTCL1PPCAC_22287</name>
</gene>
<feature type="non-terminal residue" evidence="1">
    <location>
        <position position="371"/>
    </location>
</feature>
<organism evidence="1 2">
    <name type="scientific">Pristionchus entomophagus</name>
    <dbReference type="NCBI Taxonomy" id="358040"/>
    <lineage>
        <taxon>Eukaryota</taxon>
        <taxon>Metazoa</taxon>
        <taxon>Ecdysozoa</taxon>
        <taxon>Nematoda</taxon>
        <taxon>Chromadorea</taxon>
        <taxon>Rhabditida</taxon>
        <taxon>Rhabditina</taxon>
        <taxon>Diplogasteromorpha</taxon>
        <taxon>Diplogasteroidea</taxon>
        <taxon>Neodiplogasteridae</taxon>
        <taxon>Pristionchus</taxon>
    </lineage>
</organism>